<dbReference type="PANTHER" id="PTHR47739:SF1">
    <property type="entry name" value="TRNA1(VAL) (ADENINE(37)-N6)-METHYLTRANSFERASE"/>
    <property type="match status" value="1"/>
</dbReference>
<dbReference type="GO" id="GO:0005737">
    <property type="term" value="C:cytoplasm"/>
    <property type="evidence" value="ECO:0007669"/>
    <property type="project" value="UniProtKB-SubCell"/>
</dbReference>
<keyword evidence="9" id="KW-1185">Reference proteome</keyword>
<protein>
    <recommendedName>
        <fullName evidence="6">tRNA1(Val) (adenine(37)-N6)-methyltransferase</fullName>
        <ecNumber evidence="6">2.1.1.223</ecNumber>
    </recommendedName>
    <alternativeName>
        <fullName evidence="6">tRNA m6A37 methyltransferase</fullName>
    </alternativeName>
</protein>
<dbReference type="InterPro" id="IPR022882">
    <property type="entry name" value="tRNA_adenine-N6_MeTrfase"/>
</dbReference>
<accession>A0A9Q6Z1L4</accession>
<keyword evidence="1 6" id="KW-0963">Cytoplasm</keyword>
<evidence type="ECO:0000259" key="7">
    <source>
        <dbReference type="Pfam" id="PF05175"/>
    </source>
</evidence>
<keyword evidence="5 6" id="KW-0819">tRNA processing</keyword>
<evidence type="ECO:0000256" key="1">
    <source>
        <dbReference type="ARBA" id="ARBA00022490"/>
    </source>
</evidence>
<feature type="domain" description="Methyltransferase small" evidence="7">
    <location>
        <begin position="38"/>
        <end position="123"/>
    </location>
</feature>
<dbReference type="InterPro" id="IPR007848">
    <property type="entry name" value="Small_mtfrase_dom"/>
</dbReference>
<dbReference type="Gene3D" id="3.40.50.150">
    <property type="entry name" value="Vaccinia Virus protein VP39"/>
    <property type="match status" value="1"/>
</dbReference>
<gene>
    <name evidence="8" type="ORF">JFL49_02845</name>
</gene>
<name>A0A9Q6Z1L4_HISSO</name>
<evidence type="ECO:0000313" key="8">
    <source>
        <dbReference type="EMBL" id="QQF82860.1"/>
    </source>
</evidence>
<comment type="subcellular location">
    <subcellularLocation>
        <location evidence="6">Cytoplasm</location>
    </subcellularLocation>
</comment>
<dbReference type="GO" id="GO:0032259">
    <property type="term" value="P:methylation"/>
    <property type="evidence" value="ECO:0007669"/>
    <property type="project" value="UniProtKB-KW"/>
</dbReference>
<dbReference type="GO" id="GO:0008033">
    <property type="term" value="P:tRNA processing"/>
    <property type="evidence" value="ECO:0007669"/>
    <property type="project" value="UniProtKB-UniRule"/>
</dbReference>
<proteinExistence type="inferred from homology"/>
<dbReference type="OrthoDB" id="5383291at2"/>
<keyword evidence="2 6" id="KW-0489">Methyltransferase</keyword>
<dbReference type="EMBL" id="CP066558">
    <property type="protein sequence ID" value="QQF82860.1"/>
    <property type="molecule type" value="Genomic_DNA"/>
</dbReference>
<comment type="similarity">
    <text evidence="6">Belongs to the methyltransferase superfamily. tRNA (adenine-N(6)-)-methyltransferase family.</text>
</comment>
<dbReference type="RefSeq" id="WP_075293448.1">
    <property type="nucleotide sequence ID" value="NZ_CP018802.1"/>
</dbReference>
<dbReference type="EC" id="2.1.1.223" evidence="6"/>
<dbReference type="HAMAP" id="MF_01872">
    <property type="entry name" value="tRNA_methyltr_YfiC"/>
    <property type="match status" value="1"/>
</dbReference>
<dbReference type="Proteomes" id="UP000595373">
    <property type="component" value="Chromosome"/>
</dbReference>
<comment type="function">
    <text evidence="6">Specifically methylates the adenine in position 37 of tRNA(1)(Val) (anticodon cmo5UAC).</text>
</comment>
<dbReference type="InterPro" id="IPR050210">
    <property type="entry name" value="tRNA_Adenine-N(6)_MTase"/>
</dbReference>
<dbReference type="AlphaFoldDB" id="A0A9Q6Z1L4"/>
<reference evidence="8 9" key="1">
    <citation type="submission" date="2020-12" db="EMBL/GenBank/DDBJ databases">
        <title>ASc-MMNZ-VFA-070.</title>
        <authorList>
            <person name="Schryvers A."/>
            <person name="Mostafa Nazari M."/>
            <person name="Farshchi Andisi V."/>
            <person name="Timsit E."/>
            <person name="Walter Morck D."/>
        </authorList>
    </citation>
    <scope>NUCLEOTIDE SEQUENCE [LARGE SCALE GENOMIC DNA]</scope>
    <source>
        <strain evidence="8 9">ASc-MMNZ-VFA-070</strain>
    </source>
</reference>
<evidence type="ECO:0000256" key="6">
    <source>
        <dbReference type="HAMAP-Rule" id="MF_01872"/>
    </source>
</evidence>
<dbReference type="InterPro" id="IPR029063">
    <property type="entry name" value="SAM-dependent_MTases_sf"/>
</dbReference>
<evidence type="ECO:0000313" key="9">
    <source>
        <dbReference type="Proteomes" id="UP000595373"/>
    </source>
</evidence>
<dbReference type="CDD" id="cd02440">
    <property type="entry name" value="AdoMet_MTases"/>
    <property type="match status" value="1"/>
</dbReference>
<dbReference type="Pfam" id="PF05175">
    <property type="entry name" value="MTS"/>
    <property type="match status" value="1"/>
</dbReference>
<comment type="catalytic activity">
    <reaction evidence="6">
        <text>adenosine(37) in tRNA1(Val) + S-adenosyl-L-methionine = N(6)-methyladenosine(37) in tRNA1(Val) + S-adenosyl-L-homocysteine + H(+)</text>
        <dbReference type="Rhea" id="RHEA:43160"/>
        <dbReference type="Rhea" id="RHEA-COMP:10369"/>
        <dbReference type="Rhea" id="RHEA-COMP:10370"/>
        <dbReference type="ChEBI" id="CHEBI:15378"/>
        <dbReference type="ChEBI" id="CHEBI:57856"/>
        <dbReference type="ChEBI" id="CHEBI:59789"/>
        <dbReference type="ChEBI" id="CHEBI:74411"/>
        <dbReference type="ChEBI" id="CHEBI:74449"/>
        <dbReference type="EC" id="2.1.1.223"/>
    </reaction>
</comment>
<keyword evidence="3 6" id="KW-0808">Transferase</keyword>
<dbReference type="SUPFAM" id="SSF53335">
    <property type="entry name" value="S-adenosyl-L-methionine-dependent methyltransferases"/>
    <property type="match status" value="1"/>
</dbReference>
<evidence type="ECO:0000256" key="2">
    <source>
        <dbReference type="ARBA" id="ARBA00022603"/>
    </source>
</evidence>
<evidence type="ECO:0000256" key="5">
    <source>
        <dbReference type="ARBA" id="ARBA00022694"/>
    </source>
</evidence>
<organism evidence="8 9">
    <name type="scientific">Histophilus somni</name>
    <name type="common">Haemophilus somnus</name>
    <dbReference type="NCBI Taxonomy" id="731"/>
    <lineage>
        <taxon>Bacteria</taxon>
        <taxon>Pseudomonadati</taxon>
        <taxon>Pseudomonadota</taxon>
        <taxon>Gammaproteobacteria</taxon>
        <taxon>Pasteurellales</taxon>
        <taxon>Pasteurellaceae</taxon>
        <taxon>Histophilus</taxon>
    </lineage>
</organism>
<evidence type="ECO:0000256" key="4">
    <source>
        <dbReference type="ARBA" id="ARBA00022691"/>
    </source>
</evidence>
<evidence type="ECO:0000256" key="3">
    <source>
        <dbReference type="ARBA" id="ARBA00022679"/>
    </source>
</evidence>
<dbReference type="PANTHER" id="PTHR47739">
    <property type="entry name" value="TRNA1(VAL) (ADENINE(37)-N6)-METHYLTRANSFERASE"/>
    <property type="match status" value="1"/>
</dbReference>
<keyword evidence="4 6" id="KW-0949">S-adenosyl-L-methionine</keyword>
<sequence length="236" mass="27018">MAKKQEFTFKQFHINQDQCAMKVGTDGILLGAWANINQANTLLDLGTGTGLIALMLAQRSPEHCHISAVELDPQAYLQAKDNIQQSPWANKIKIFQQDIIVFAQDCEHKFDVITANPPYFKQGINCASKQRNLARYTLTQSHLDWLNAAEKLLNLTGEIHLILPFEEGKSLQKKCGLFCIRECKIITKAGKTPQRLLLSFSREERKCEESQLVIYDRNNQYSTEFKTLTQDFYLNF</sequence>
<dbReference type="GO" id="GO:0016430">
    <property type="term" value="F:tRNA (adenine-N6)-methyltransferase activity"/>
    <property type="evidence" value="ECO:0007669"/>
    <property type="project" value="UniProtKB-UniRule"/>
</dbReference>